<evidence type="ECO:0000313" key="2">
    <source>
        <dbReference type="Proteomes" id="UP000634136"/>
    </source>
</evidence>
<dbReference type="Proteomes" id="UP000634136">
    <property type="component" value="Unassembled WGS sequence"/>
</dbReference>
<keyword evidence="2" id="KW-1185">Reference proteome</keyword>
<protein>
    <submittedName>
        <fullName evidence="1">Uncharacterized protein</fullName>
    </submittedName>
</protein>
<gene>
    <name evidence="1" type="ORF">G2W53_000928</name>
</gene>
<dbReference type="AlphaFoldDB" id="A0A834XGA3"/>
<name>A0A834XGA3_9FABA</name>
<organism evidence="1 2">
    <name type="scientific">Senna tora</name>
    <dbReference type="NCBI Taxonomy" id="362788"/>
    <lineage>
        <taxon>Eukaryota</taxon>
        <taxon>Viridiplantae</taxon>
        <taxon>Streptophyta</taxon>
        <taxon>Embryophyta</taxon>
        <taxon>Tracheophyta</taxon>
        <taxon>Spermatophyta</taxon>
        <taxon>Magnoliopsida</taxon>
        <taxon>eudicotyledons</taxon>
        <taxon>Gunneridae</taxon>
        <taxon>Pentapetalae</taxon>
        <taxon>rosids</taxon>
        <taxon>fabids</taxon>
        <taxon>Fabales</taxon>
        <taxon>Fabaceae</taxon>
        <taxon>Caesalpinioideae</taxon>
        <taxon>Cassia clade</taxon>
        <taxon>Senna</taxon>
    </lineage>
</organism>
<evidence type="ECO:0000313" key="1">
    <source>
        <dbReference type="EMBL" id="KAF7844023.1"/>
    </source>
</evidence>
<accession>A0A834XGA3</accession>
<reference evidence="1" key="1">
    <citation type="submission" date="2020-09" db="EMBL/GenBank/DDBJ databases">
        <title>Genome-Enabled Discovery of Anthraquinone Biosynthesis in Senna tora.</title>
        <authorList>
            <person name="Kang S.-H."/>
            <person name="Pandey R.P."/>
            <person name="Lee C.-M."/>
            <person name="Sim J.-S."/>
            <person name="Jeong J.-T."/>
            <person name="Choi B.-S."/>
            <person name="Jung M."/>
            <person name="Ginzburg D."/>
            <person name="Zhao K."/>
            <person name="Won S.Y."/>
            <person name="Oh T.-J."/>
            <person name="Yu Y."/>
            <person name="Kim N.-H."/>
            <person name="Lee O.R."/>
            <person name="Lee T.-H."/>
            <person name="Bashyal P."/>
            <person name="Kim T.-S."/>
            <person name="Lee W.-H."/>
            <person name="Kawkins C."/>
            <person name="Kim C.-K."/>
            <person name="Kim J.S."/>
            <person name="Ahn B.O."/>
            <person name="Rhee S.Y."/>
            <person name="Sohng J.K."/>
        </authorList>
    </citation>
    <scope>NUCLEOTIDE SEQUENCE</scope>
    <source>
        <tissue evidence="1">Leaf</tissue>
    </source>
</reference>
<comment type="caution">
    <text evidence="1">The sequence shown here is derived from an EMBL/GenBank/DDBJ whole genome shotgun (WGS) entry which is preliminary data.</text>
</comment>
<proteinExistence type="predicted"/>
<sequence>MGNYTVDRSTLVRPKDEALQSKDFIQK</sequence>
<dbReference type="EMBL" id="JAAIUW010000001">
    <property type="protein sequence ID" value="KAF7844023.1"/>
    <property type="molecule type" value="Genomic_DNA"/>
</dbReference>